<evidence type="ECO:0000313" key="2">
    <source>
        <dbReference type="Proteomes" id="UP000013568"/>
    </source>
</evidence>
<organism evidence="1 2">
    <name type="scientific">Serratia symbiotica str. Tucson</name>
    <dbReference type="NCBI Taxonomy" id="914128"/>
    <lineage>
        <taxon>Bacteria</taxon>
        <taxon>Pseudomonadati</taxon>
        <taxon>Pseudomonadota</taxon>
        <taxon>Gammaproteobacteria</taxon>
        <taxon>Enterobacterales</taxon>
        <taxon>Yersiniaceae</taxon>
        <taxon>Serratia</taxon>
        <taxon>Serratia symbiotica</taxon>
    </lineage>
</organism>
<keyword evidence="2" id="KW-1185">Reference proteome</keyword>
<dbReference type="Proteomes" id="UP000013568">
    <property type="component" value="Unassembled WGS sequence"/>
</dbReference>
<evidence type="ECO:0000313" key="1">
    <source>
        <dbReference type="EMBL" id="EFW11829.1"/>
    </source>
</evidence>
<reference evidence="2" key="1">
    <citation type="journal article" date="2011" name="Genome Biol. Evol.">
        <title>Massive genomic decay in Serratia symbiotica, a recently evolved symbiont of aphids.</title>
        <authorList>
            <person name="Burke G.R."/>
            <person name="Moran N.A."/>
        </authorList>
    </citation>
    <scope>NUCLEOTIDE SEQUENCE [LARGE SCALE GENOMIC DNA]</scope>
    <source>
        <strain evidence="2">Tucson</strain>
    </source>
</reference>
<name>E9CNP8_9GAMM</name>
<accession>E9CNP8</accession>
<dbReference type="AlphaFoldDB" id="E9CNP8"/>
<proteinExistence type="predicted"/>
<dbReference type="HOGENOM" id="CLU_2636060_0_0_6"/>
<sequence length="77" mass="8625">MVNIAGMACRSLHGIADKGVTFFLQVENNGSSHDDGFAHFVLRRQRIWGPVTFTDVLLDILKVAKIDIYFHRVDGGH</sequence>
<protein>
    <submittedName>
        <fullName evidence="1">Uncharacterized protein</fullName>
    </submittedName>
</protein>
<gene>
    <name evidence="1" type="ORF">SSYM_2069</name>
</gene>
<dbReference type="EMBL" id="GL636121">
    <property type="protein sequence ID" value="EFW11829.1"/>
    <property type="molecule type" value="Genomic_DNA"/>
</dbReference>